<dbReference type="OrthoDB" id="3785108at2"/>
<sequence>MRFTEHEMTVAVDAVARRLFAVTRPPWRRGDVDAAYDALTMAERYPRKVAAGEIVLPVLTALPERPTVDARPEFTQAEYDEAAEAGSRQLLDHRRPGAWEAMSTRRRRRIVTAAAQLTRVGVGAMPVRRDPDALFVPDHL</sequence>
<proteinExistence type="predicted"/>
<dbReference type="RefSeq" id="WP_091022985.1">
    <property type="nucleotide sequence ID" value="NZ_BKAE01000001.1"/>
</dbReference>
<accession>A0A1G9XKK5</accession>
<dbReference type="EMBL" id="FNIC01000001">
    <property type="protein sequence ID" value="SDM96773.1"/>
    <property type="molecule type" value="Genomic_DNA"/>
</dbReference>
<dbReference type="Proteomes" id="UP000199004">
    <property type="component" value="Unassembled WGS sequence"/>
</dbReference>
<name>A0A1G9XKK5_9ACTN</name>
<evidence type="ECO:0000313" key="1">
    <source>
        <dbReference type="EMBL" id="SDM96773.1"/>
    </source>
</evidence>
<keyword evidence="2" id="KW-1185">Reference proteome</keyword>
<reference evidence="1 2" key="1">
    <citation type="submission" date="2016-10" db="EMBL/GenBank/DDBJ databases">
        <authorList>
            <person name="de Groot N.N."/>
        </authorList>
    </citation>
    <scope>NUCLEOTIDE SEQUENCE [LARGE SCALE GENOMIC DNA]</scope>
    <source>
        <strain evidence="1 2">CGMCC 1.11147</strain>
    </source>
</reference>
<protein>
    <submittedName>
        <fullName evidence="1">Uncharacterized protein</fullName>
    </submittedName>
</protein>
<dbReference type="AlphaFoldDB" id="A0A1G9XKK5"/>
<gene>
    <name evidence="1" type="ORF">SAMN05192576_1389</name>
</gene>
<organism evidence="1 2">
    <name type="scientific">Nocardioides szechwanensis</name>
    <dbReference type="NCBI Taxonomy" id="1005944"/>
    <lineage>
        <taxon>Bacteria</taxon>
        <taxon>Bacillati</taxon>
        <taxon>Actinomycetota</taxon>
        <taxon>Actinomycetes</taxon>
        <taxon>Propionibacteriales</taxon>
        <taxon>Nocardioidaceae</taxon>
        <taxon>Nocardioides</taxon>
    </lineage>
</organism>
<dbReference type="STRING" id="1005944.SAMN05192576_1389"/>
<evidence type="ECO:0000313" key="2">
    <source>
        <dbReference type="Proteomes" id="UP000199004"/>
    </source>
</evidence>